<protein>
    <recommendedName>
        <fullName evidence="2">site-specific DNA-methyltransferase (cytosine-N(4)-specific)</fullName>
        <ecNumber evidence="2">2.1.1.113</ecNumber>
    </recommendedName>
</protein>
<accession>A0A6C0LG00</accession>
<evidence type="ECO:0000256" key="6">
    <source>
        <dbReference type="ARBA" id="ARBA00022747"/>
    </source>
</evidence>
<evidence type="ECO:0000256" key="4">
    <source>
        <dbReference type="ARBA" id="ARBA00022679"/>
    </source>
</evidence>
<dbReference type="Gene3D" id="3.40.50.150">
    <property type="entry name" value="Vaccinia Virus protein VP39"/>
    <property type="match status" value="1"/>
</dbReference>
<dbReference type="PROSITE" id="PS00093">
    <property type="entry name" value="N4_MTASE"/>
    <property type="match status" value="1"/>
</dbReference>
<dbReference type="InterPro" id="IPR029063">
    <property type="entry name" value="SAM-dependent_MTases_sf"/>
</dbReference>
<evidence type="ECO:0000256" key="3">
    <source>
        <dbReference type="ARBA" id="ARBA00022603"/>
    </source>
</evidence>
<dbReference type="EMBL" id="MN740468">
    <property type="protein sequence ID" value="QHU28082.1"/>
    <property type="molecule type" value="Genomic_DNA"/>
</dbReference>
<evidence type="ECO:0000256" key="7">
    <source>
        <dbReference type="ARBA" id="ARBA00049120"/>
    </source>
</evidence>
<dbReference type="SUPFAM" id="SSF53335">
    <property type="entry name" value="S-adenosyl-L-methionine-dependent methyltransferases"/>
    <property type="match status" value="1"/>
</dbReference>
<keyword evidence="3" id="KW-0489">Methyltransferase</keyword>
<dbReference type="InterPro" id="IPR017985">
    <property type="entry name" value="MeTrfase_CN4_CS"/>
</dbReference>
<keyword evidence="5" id="KW-0949">S-adenosyl-L-methionine</keyword>
<evidence type="ECO:0000256" key="1">
    <source>
        <dbReference type="ARBA" id="ARBA00010203"/>
    </source>
</evidence>
<organism evidence="8">
    <name type="scientific">viral metagenome</name>
    <dbReference type="NCBI Taxonomy" id="1070528"/>
    <lineage>
        <taxon>unclassified sequences</taxon>
        <taxon>metagenomes</taxon>
        <taxon>organismal metagenomes</taxon>
    </lineage>
</organism>
<dbReference type="GO" id="GO:0009307">
    <property type="term" value="P:DNA restriction-modification system"/>
    <property type="evidence" value="ECO:0007669"/>
    <property type="project" value="UniProtKB-KW"/>
</dbReference>
<evidence type="ECO:0000256" key="2">
    <source>
        <dbReference type="ARBA" id="ARBA00012185"/>
    </source>
</evidence>
<sequence length="224" mass="26440">MELFRGKKVIIPRSKNWKLIDETDKYSKKQRLKCKTPSGKECTLYPFPAGMEVLRIFKPLNWLDPTAGWGDRLRCAIEYGCNYTGIDSNPDMEQPYKNIIKDKASDPSKYKIKIGRFQSVRLQEKYDLVFTSPPFYTKEVYNNMIEWKSIKEFMTEFLKPLIKKSAKYLLQNGHLVLYIEDTNTEEFIPLMKEYALTQDLFYEGAFYYEGSGGTLKPYYVWLKK</sequence>
<dbReference type="GO" id="GO:0015667">
    <property type="term" value="F:site-specific DNA-methyltransferase (cytosine-N4-specific) activity"/>
    <property type="evidence" value="ECO:0007669"/>
    <property type="project" value="UniProtKB-EC"/>
</dbReference>
<keyword evidence="6" id="KW-0680">Restriction system</keyword>
<dbReference type="GO" id="GO:0032259">
    <property type="term" value="P:methylation"/>
    <property type="evidence" value="ECO:0007669"/>
    <property type="project" value="UniProtKB-KW"/>
</dbReference>
<evidence type="ECO:0000256" key="5">
    <source>
        <dbReference type="ARBA" id="ARBA00022691"/>
    </source>
</evidence>
<dbReference type="EC" id="2.1.1.113" evidence="2"/>
<proteinExistence type="inferred from homology"/>
<comment type="catalytic activity">
    <reaction evidence="7">
        <text>a 2'-deoxycytidine in DNA + S-adenosyl-L-methionine = an N(4)-methyl-2'-deoxycytidine in DNA + S-adenosyl-L-homocysteine + H(+)</text>
        <dbReference type="Rhea" id="RHEA:16857"/>
        <dbReference type="Rhea" id="RHEA-COMP:11369"/>
        <dbReference type="Rhea" id="RHEA-COMP:13674"/>
        <dbReference type="ChEBI" id="CHEBI:15378"/>
        <dbReference type="ChEBI" id="CHEBI:57856"/>
        <dbReference type="ChEBI" id="CHEBI:59789"/>
        <dbReference type="ChEBI" id="CHEBI:85452"/>
        <dbReference type="ChEBI" id="CHEBI:137933"/>
        <dbReference type="EC" id="2.1.1.113"/>
    </reaction>
</comment>
<comment type="similarity">
    <text evidence="1">Belongs to the N(4)/N(6)-methyltransferase family. N(4) subfamily.</text>
</comment>
<dbReference type="GO" id="GO:0003677">
    <property type="term" value="F:DNA binding"/>
    <property type="evidence" value="ECO:0007669"/>
    <property type="project" value="InterPro"/>
</dbReference>
<name>A0A6C0LG00_9ZZZZ</name>
<reference evidence="8" key="1">
    <citation type="journal article" date="2020" name="Nature">
        <title>Giant virus diversity and host interactions through global metagenomics.</title>
        <authorList>
            <person name="Schulz F."/>
            <person name="Roux S."/>
            <person name="Paez-Espino D."/>
            <person name="Jungbluth S."/>
            <person name="Walsh D.A."/>
            <person name="Denef V.J."/>
            <person name="McMahon K.D."/>
            <person name="Konstantinidis K.T."/>
            <person name="Eloe-Fadrosh E.A."/>
            <person name="Kyrpides N.C."/>
            <person name="Woyke T."/>
        </authorList>
    </citation>
    <scope>NUCLEOTIDE SEQUENCE</scope>
    <source>
        <strain evidence="8">GVMAG-M-3300027770-17</strain>
    </source>
</reference>
<evidence type="ECO:0000313" key="8">
    <source>
        <dbReference type="EMBL" id="QHU28082.1"/>
    </source>
</evidence>
<dbReference type="AlphaFoldDB" id="A0A6C0LG00"/>
<keyword evidence="4" id="KW-0808">Transferase</keyword>